<evidence type="ECO:0000313" key="1">
    <source>
        <dbReference type="EMBL" id="SDQ73160.1"/>
    </source>
</evidence>
<dbReference type="EMBL" id="FNKX01000001">
    <property type="protein sequence ID" value="SDQ73160.1"/>
    <property type="molecule type" value="Genomic_DNA"/>
</dbReference>
<name>A0A1H1D9S6_9BURK</name>
<dbReference type="AlphaFoldDB" id="A0A1H1D9S6"/>
<protein>
    <submittedName>
        <fullName evidence="1">Uncharacterized protein</fullName>
    </submittedName>
</protein>
<organism evidence="1 2">
    <name type="scientific">Paraburkholderia tuberum</name>
    <dbReference type="NCBI Taxonomy" id="157910"/>
    <lineage>
        <taxon>Bacteria</taxon>
        <taxon>Pseudomonadati</taxon>
        <taxon>Pseudomonadota</taxon>
        <taxon>Betaproteobacteria</taxon>
        <taxon>Burkholderiales</taxon>
        <taxon>Burkholderiaceae</taxon>
        <taxon>Paraburkholderia</taxon>
    </lineage>
</organism>
<reference evidence="2" key="1">
    <citation type="submission" date="2016-10" db="EMBL/GenBank/DDBJ databases">
        <authorList>
            <person name="Varghese N."/>
            <person name="Submissions S."/>
        </authorList>
    </citation>
    <scope>NUCLEOTIDE SEQUENCE [LARGE SCALE GENOMIC DNA]</scope>
    <source>
        <strain evidence="2">DUS833</strain>
    </source>
</reference>
<proteinExistence type="predicted"/>
<sequence length="135" mass="14857">MGASAYQFKPVQAGWEASGIARFFNGNLVPRFSELFFALKLENVDASWVMKDGQSLLEVTLTGIDPQCALGIPDTPDRASLWADVTDDVNEVRVKLREFSQGTSENDPLPHTTWSESEIPHNPTALRLVLHGGCL</sequence>
<dbReference type="Proteomes" id="UP000199365">
    <property type="component" value="Unassembled WGS sequence"/>
</dbReference>
<accession>A0A1H1D9S6</accession>
<gene>
    <name evidence="1" type="ORF">SAMN05445850_1570</name>
</gene>
<keyword evidence="2" id="KW-1185">Reference proteome</keyword>
<evidence type="ECO:0000313" key="2">
    <source>
        <dbReference type="Proteomes" id="UP000199365"/>
    </source>
</evidence>